<name>A0ABD4XEV1_9RHOB</name>
<sequence length="404" mass="44932">MSDLKLSICIPTFNRARYLETVLAHLEEILPQLPFETEVLVSDNASEDSTQAVLEAARERLPLRTFRQKTNIGAVPNVHSVMSAAKGRYLVYLADDDRLQPEALQSAITMLEANPSASGLYAPWQIKDLVTGQVQAQFYSQPRDVTIAQGNYAQLLEHIAEYHIYSEICILRRDAFRALHPIATDIAFWAFTFPAEYLGGGELIYAKDPFYISVSRHFEGDTRSQQGFSEVMNAWDIYRGGLEVLYGLAQTHGGLTKPEMVASYLRAHPVERMLTGLRLRVSLGADPLENYALAARLRGLGQVDNLPVPMAQIRSTAALYFACVKLPETLQAEGVAVIGDYPEASLQQLKTFTNVPVRRVTRTEGITERDVVLDFGCEEEALCAAAREHALAHVTGTQLEQKFV</sequence>
<accession>A0ABD4XEV1</accession>
<evidence type="ECO:0000259" key="1">
    <source>
        <dbReference type="Pfam" id="PF00535"/>
    </source>
</evidence>
<dbReference type="Gene3D" id="3.90.550.10">
    <property type="entry name" value="Spore Coat Polysaccharide Biosynthesis Protein SpsA, Chain A"/>
    <property type="match status" value="1"/>
</dbReference>
<gene>
    <name evidence="2" type="ORF">PXK24_17660</name>
</gene>
<protein>
    <submittedName>
        <fullName evidence="2">Glycosyltransferase family A protein</fullName>
    </submittedName>
</protein>
<dbReference type="AlphaFoldDB" id="A0ABD4XEV1"/>
<dbReference type="Pfam" id="PF00535">
    <property type="entry name" value="Glycos_transf_2"/>
    <property type="match status" value="1"/>
</dbReference>
<dbReference type="EMBL" id="JARCJK010000011">
    <property type="protein sequence ID" value="MDE4167525.1"/>
    <property type="molecule type" value="Genomic_DNA"/>
</dbReference>
<feature type="domain" description="Glycosyltransferase 2-like" evidence="1">
    <location>
        <begin position="7"/>
        <end position="176"/>
    </location>
</feature>
<dbReference type="CDD" id="cd00761">
    <property type="entry name" value="Glyco_tranf_GTA_type"/>
    <property type="match status" value="1"/>
</dbReference>
<dbReference type="PANTHER" id="PTHR22916:SF3">
    <property type="entry name" value="UDP-GLCNAC:BETAGAL BETA-1,3-N-ACETYLGLUCOSAMINYLTRANSFERASE-LIKE PROTEIN 1"/>
    <property type="match status" value="1"/>
</dbReference>
<dbReference type="Proteomes" id="UP001218364">
    <property type="component" value="Unassembled WGS sequence"/>
</dbReference>
<dbReference type="PANTHER" id="PTHR22916">
    <property type="entry name" value="GLYCOSYLTRANSFERASE"/>
    <property type="match status" value="1"/>
</dbReference>
<proteinExistence type="predicted"/>
<reference evidence="2 3" key="1">
    <citation type="submission" date="2023-02" db="EMBL/GenBank/DDBJ databases">
        <title>Population genomics of bacteria associated with diatom.</title>
        <authorList>
            <person name="Xie J."/>
            <person name="Wang H."/>
        </authorList>
    </citation>
    <scope>NUCLEOTIDE SEQUENCE [LARGE SCALE GENOMIC DNA]</scope>
    <source>
        <strain evidence="2 3">PT47_8</strain>
    </source>
</reference>
<evidence type="ECO:0000313" key="2">
    <source>
        <dbReference type="EMBL" id="MDE4167525.1"/>
    </source>
</evidence>
<evidence type="ECO:0000313" key="3">
    <source>
        <dbReference type="Proteomes" id="UP001218364"/>
    </source>
</evidence>
<organism evidence="2 3">
    <name type="scientific">Phaeobacter gallaeciensis</name>
    <dbReference type="NCBI Taxonomy" id="60890"/>
    <lineage>
        <taxon>Bacteria</taxon>
        <taxon>Pseudomonadati</taxon>
        <taxon>Pseudomonadota</taxon>
        <taxon>Alphaproteobacteria</taxon>
        <taxon>Rhodobacterales</taxon>
        <taxon>Roseobacteraceae</taxon>
        <taxon>Phaeobacter</taxon>
    </lineage>
</organism>
<dbReference type="RefSeq" id="WP_274840118.1">
    <property type="nucleotide sequence ID" value="NZ_JARCJF010000011.1"/>
</dbReference>
<comment type="caution">
    <text evidence="2">The sequence shown here is derived from an EMBL/GenBank/DDBJ whole genome shotgun (WGS) entry which is preliminary data.</text>
</comment>
<dbReference type="InterPro" id="IPR001173">
    <property type="entry name" value="Glyco_trans_2-like"/>
</dbReference>
<dbReference type="InterPro" id="IPR029044">
    <property type="entry name" value="Nucleotide-diphossugar_trans"/>
</dbReference>
<dbReference type="SUPFAM" id="SSF53448">
    <property type="entry name" value="Nucleotide-diphospho-sugar transferases"/>
    <property type="match status" value="1"/>
</dbReference>
<dbReference type="GO" id="GO:0016758">
    <property type="term" value="F:hexosyltransferase activity"/>
    <property type="evidence" value="ECO:0007669"/>
    <property type="project" value="UniProtKB-ARBA"/>
</dbReference>